<keyword evidence="2" id="KW-1185">Reference proteome</keyword>
<organism evidence="1 2">
    <name type="scientific">Caloramator quimbayensis</name>
    <dbReference type="NCBI Taxonomy" id="1147123"/>
    <lineage>
        <taxon>Bacteria</taxon>
        <taxon>Bacillati</taxon>
        <taxon>Bacillota</taxon>
        <taxon>Clostridia</taxon>
        <taxon>Eubacteriales</taxon>
        <taxon>Clostridiaceae</taxon>
        <taxon>Caloramator</taxon>
    </lineage>
</organism>
<reference evidence="2" key="1">
    <citation type="submission" date="2017-02" db="EMBL/GenBank/DDBJ databases">
        <authorList>
            <person name="Varghese N."/>
            <person name="Submissions S."/>
        </authorList>
    </citation>
    <scope>NUCLEOTIDE SEQUENCE [LARGE SCALE GENOMIC DNA]</scope>
    <source>
        <strain evidence="2">USBA 833</strain>
    </source>
</reference>
<dbReference type="Proteomes" id="UP000190105">
    <property type="component" value="Unassembled WGS sequence"/>
</dbReference>
<name>A0A1T4YEP5_9CLOT</name>
<evidence type="ECO:0000313" key="1">
    <source>
        <dbReference type="EMBL" id="SKA99781.1"/>
    </source>
</evidence>
<evidence type="ECO:0000313" key="2">
    <source>
        <dbReference type="Proteomes" id="UP000190105"/>
    </source>
</evidence>
<gene>
    <name evidence="1" type="ORF">SAMN05443428_13810</name>
</gene>
<dbReference type="AlphaFoldDB" id="A0A1T4YEP5"/>
<sequence>MLTDIKAWLETTGFKVAEERFLKPPQLPYLIYIENKEIDGADDKNFIANRNITVELYTDKIDHAAEEKIETLLNEKAIKYRVNRTWIDSEKFYETIYEFNLIEKV</sequence>
<accession>A0A1T4YEP5</accession>
<dbReference type="OrthoDB" id="2061576at2"/>
<dbReference type="EMBL" id="FUYH01000038">
    <property type="protein sequence ID" value="SKA99781.1"/>
    <property type="molecule type" value="Genomic_DNA"/>
</dbReference>
<protein>
    <submittedName>
        <fullName evidence="1">Uncharacterized protein</fullName>
    </submittedName>
</protein>
<proteinExistence type="predicted"/>
<dbReference type="RefSeq" id="WP_078697756.1">
    <property type="nucleotide sequence ID" value="NZ_FUYH01000038.1"/>
</dbReference>
<dbReference type="STRING" id="1147123.SAMN05443428_13810"/>